<dbReference type="Proteomes" id="UP000700596">
    <property type="component" value="Unassembled WGS sequence"/>
</dbReference>
<name>A0A9P9EH60_9PLEO</name>
<evidence type="ECO:0000313" key="5">
    <source>
        <dbReference type="Proteomes" id="UP000700596"/>
    </source>
</evidence>
<dbReference type="GO" id="GO:0005737">
    <property type="term" value="C:cytoplasm"/>
    <property type="evidence" value="ECO:0007669"/>
    <property type="project" value="TreeGrafter"/>
</dbReference>
<organism evidence="4 5">
    <name type="scientific">Dendryphion nanum</name>
    <dbReference type="NCBI Taxonomy" id="256645"/>
    <lineage>
        <taxon>Eukaryota</taxon>
        <taxon>Fungi</taxon>
        <taxon>Dikarya</taxon>
        <taxon>Ascomycota</taxon>
        <taxon>Pezizomycotina</taxon>
        <taxon>Dothideomycetes</taxon>
        <taxon>Pleosporomycetidae</taxon>
        <taxon>Pleosporales</taxon>
        <taxon>Torulaceae</taxon>
        <taxon>Dendryphion</taxon>
    </lineage>
</organism>
<accession>A0A9P9EH60</accession>
<dbReference type="InterPro" id="IPR036291">
    <property type="entry name" value="NAD(P)-bd_dom_sf"/>
</dbReference>
<dbReference type="InterPro" id="IPR051468">
    <property type="entry name" value="Fungal_SecMetab_SDRs"/>
</dbReference>
<evidence type="ECO:0000313" key="4">
    <source>
        <dbReference type="EMBL" id="KAH7139464.1"/>
    </source>
</evidence>
<proteinExistence type="inferred from homology"/>
<evidence type="ECO:0000256" key="3">
    <source>
        <dbReference type="ARBA" id="ARBA00023002"/>
    </source>
</evidence>
<dbReference type="OrthoDB" id="9876299at2759"/>
<reference evidence="4" key="1">
    <citation type="journal article" date="2021" name="Nat. Commun.">
        <title>Genetic determinants of endophytism in the Arabidopsis root mycobiome.</title>
        <authorList>
            <person name="Mesny F."/>
            <person name="Miyauchi S."/>
            <person name="Thiergart T."/>
            <person name="Pickel B."/>
            <person name="Atanasova L."/>
            <person name="Karlsson M."/>
            <person name="Huettel B."/>
            <person name="Barry K.W."/>
            <person name="Haridas S."/>
            <person name="Chen C."/>
            <person name="Bauer D."/>
            <person name="Andreopoulos W."/>
            <person name="Pangilinan J."/>
            <person name="LaButti K."/>
            <person name="Riley R."/>
            <person name="Lipzen A."/>
            <person name="Clum A."/>
            <person name="Drula E."/>
            <person name="Henrissat B."/>
            <person name="Kohler A."/>
            <person name="Grigoriev I.V."/>
            <person name="Martin F.M."/>
            <person name="Hacquard S."/>
        </authorList>
    </citation>
    <scope>NUCLEOTIDE SEQUENCE</scope>
    <source>
        <strain evidence="4">MPI-CAGE-CH-0243</strain>
    </source>
</reference>
<gene>
    <name evidence="4" type="ORF">B0J11DRAFT_555830</name>
</gene>
<dbReference type="PANTHER" id="PTHR43544:SF7">
    <property type="entry name" value="NADB-LER2"/>
    <property type="match status" value="1"/>
</dbReference>
<protein>
    <submittedName>
        <fullName evidence="4">Uncharacterized protein</fullName>
    </submittedName>
</protein>
<evidence type="ECO:0000256" key="1">
    <source>
        <dbReference type="ARBA" id="ARBA00006484"/>
    </source>
</evidence>
<dbReference type="AlphaFoldDB" id="A0A9P9EH60"/>
<dbReference type="Gene3D" id="3.40.50.720">
    <property type="entry name" value="NAD(P)-binding Rossmann-like Domain"/>
    <property type="match status" value="1"/>
</dbReference>
<dbReference type="InterPro" id="IPR002347">
    <property type="entry name" value="SDR_fam"/>
</dbReference>
<keyword evidence="3" id="KW-0560">Oxidoreductase</keyword>
<dbReference type="EMBL" id="JAGMWT010000001">
    <property type="protein sequence ID" value="KAH7139464.1"/>
    <property type="molecule type" value="Genomic_DNA"/>
</dbReference>
<keyword evidence="2" id="KW-0521">NADP</keyword>
<keyword evidence="5" id="KW-1185">Reference proteome</keyword>
<comment type="caution">
    <text evidence="4">The sequence shown here is derived from an EMBL/GenBank/DDBJ whole genome shotgun (WGS) entry which is preliminary data.</text>
</comment>
<dbReference type="Pfam" id="PF00106">
    <property type="entry name" value="adh_short"/>
    <property type="match status" value="1"/>
</dbReference>
<comment type="similarity">
    <text evidence="1">Belongs to the short-chain dehydrogenases/reductases (SDR) family.</text>
</comment>
<dbReference type="PRINTS" id="PR00081">
    <property type="entry name" value="GDHRDH"/>
</dbReference>
<dbReference type="PANTHER" id="PTHR43544">
    <property type="entry name" value="SHORT-CHAIN DEHYDROGENASE/REDUCTASE"/>
    <property type="match status" value="1"/>
</dbReference>
<dbReference type="GO" id="GO:0016491">
    <property type="term" value="F:oxidoreductase activity"/>
    <property type="evidence" value="ECO:0007669"/>
    <property type="project" value="UniProtKB-KW"/>
</dbReference>
<sequence>MASTNVLITGTNKAIGIGRSLVTQYLSTPNTTVIATVRDPSTPDAQTLSSIPLAAGSKLIVLKLDAASASSIAGAIEAITKTHGISVLDIVIANAAEASESGPLRDIDLSLVQKFVEVNSYGPLLLYQAALPLLSKSTAGTDKKGKFVLISSVVGSLTNMNNMFPLSLYGASKALANFFVKWLAIENEEVIAWAQHPGAVLTTNASKHIEALADRGIDFTQFAISAEQSASGIKKIIDDATKESTSGKFLSYDNTELPW</sequence>
<dbReference type="SUPFAM" id="SSF51735">
    <property type="entry name" value="NAD(P)-binding Rossmann-fold domains"/>
    <property type="match status" value="1"/>
</dbReference>
<evidence type="ECO:0000256" key="2">
    <source>
        <dbReference type="ARBA" id="ARBA00022857"/>
    </source>
</evidence>